<proteinExistence type="predicted"/>
<reference evidence="1" key="1">
    <citation type="submission" date="2020-05" db="UniProtKB">
        <authorList>
            <consortium name="EnsemblMetazoa"/>
        </authorList>
    </citation>
    <scope>IDENTIFICATION</scope>
    <source>
        <strain evidence="1">USDA</strain>
    </source>
</reference>
<protein>
    <submittedName>
        <fullName evidence="1">Uncharacterized protein</fullName>
    </submittedName>
</protein>
<keyword evidence="2" id="KW-1185">Reference proteome</keyword>
<dbReference type="Proteomes" id="UP000095300">
    <property type="component" value="Unassembled WGS sequence"/>
</dbReference>
<gene>
    <name evidence="1" type="primary">106095422</name>
</gene>
<evidence type="ECO:0000313" key="1">
    <source>
        <dbReference type="EnsemblMetazoa" id="SCAU011833-PC"/>
    </source>
</evidence>
<organism evidence="1 2">
    <name type="scientific">Stomoxys calcitrans</name>
    <name type="common">Stable fly</name>
    <name type="synonym">Conops calcitrans</name>
    <dbReference type="NCBI Taxonomy" id="35570"/>
    <lineage>
        <taxon>Eukaryota</taxon>
        <taxon>Metazoa</taxon>
        <taxon>Ecdysozoa</taxon>
        <taxon>Arthropoda</taxon>
        <taxon>Hexapoda</taxon>
        <taxon>Insecta</taxon>
        <taxon>Pterygota</taxon>
        <taxon>Neoptera</taxon>
        <taxon>Endopterygota</taxon>
        <taxon>Diptera</taxon>
        <taxon>Brachycera</taxon>
        <taxon>Muscomorpha</taxon>
        <taxon>Muscoidea</taxon>
        <taxon>Muscidae</taxon>
        <taxon>Stomoxys</taxon>
    </lineage>
</organism>
<name>A0A1I8PWW6_STOCA</name>
<sequence>MVLCDTNKEEVLQINKALVEKKYALYNDDWQDTKVQQKNGKRTRHPREDFPTFSMLESGEYPSFMELFGLQERGIDYELIYDRILVNKSAILNIQENVPEPISKLPFFLLTNNPFRSDIVLELTTKPS</sequence>
<dbReference type="AlphaFoldDB" id="A0A1I8PWW6"/>
<evidence type="ECO:0000313" key="2">
    <source>
        <dbReference type="Proteomes" id="UP000095300"/>
    </source>
</evidence>
<dbReference type="EnsemblMetazoa" id="SCAU011833-RC">
    <property type="protein sequence ID" value="SCAU011833-PC"/>
    <property type="gene ID" value="SCAU011833"/>
</dbReference>
<dbReference type="VEuPathDB" id="VectorBase:SCAU011833"/>
<accession>A0A1I8PWW6</accession>